<reference evidence="2" key="2">
    <citation type="journal article" date="2015" name="Data Brief">
        <title>Shoot transcriptome of the giant reed, Arundo donax.</title>
        <authorList>
            <person name="Barrero R.A."/>
            <person name="Guerrero F.D."/>
            <person name="Moolhuijzen P."/>
            <person name="Goolsby J.A."/>
            <person name="Tidwell J."/>
            <person name="Bellgard S.E."/>
            <person name="Bellgard M.I."/>
        </authorList>
    </citation>
    <scope>NUCLEOTIDE SEQUENCE</scope>
    <source>
        <tissue evidence="2">Shoot tissue taken approximately 20 cm above the soil surface</tissue>
    </source>
</reference>
<protein>
    <submittedName>
        <fullName evidence="2">Uncharacterized protein</fullName>
    </submittedName>
</protein>
<evidence type="ECO:0000256" key="1">
    <source>
        <dbReference type="SAM" id="MobiDB-lite"/>
    </source>
</evidence>
<sequence length="49" mass="5096">MTPPPSLCHPTAPSPAASTRWPPTPSPSPSGSPGRPTRPWPGRPTATLR</sequence>
<feature type="region of interest" description="Disordered" evidence="1">
    <location>
        <begin position="1"/>
        <end position="49"/>
    </location>
</feature>
<reference evidence="2" key="1">
    <citation type="submission" date="2014-09" db="EMBL/GenBank/DDBJ databases">
        <authorList>
            <person name="Magalhaes I.L.F."/>
            <person name="Oliveira U."/>
            <person name="Santos F.R."/>
            <person name="Vidigal T.H.D.A."/>
            <person name="Brescovit A.D."/>
            <person name="Santos A.J."/>
        </authorList>
    </citation>
    <scope>NUCLEOTIDE SEQUENCE</scope>
    <source>
        <tissue evidence="2">Shoot tissue taken approximately 20 cm above the soil surface</tissue>
    </source>
</reference>
<dbReference type="AlphaFoldDB" id="A0A0A8YYB8"/>
<name>A0A0A8YYB8_ARUDO</name>
<proteinExistence type="predicted"/>
<evidence type="ECO:0000313" key="2">
    <source>
        <dbReference type="EMBL" id="JAD30438.1"/>
    </source>
</evidence>
<dbReference type="EMBL" id="GBRH01267457">
    <property type="protein sequence ID" value="JAD30438.1"/>
    <property type="molecule type" value="Transcribed_RNA"/>
</dbReference>
<feature type="compositionally biased region" description="Pro residues" evidence="1">
    <location>
        <begin position="22"/>
        <end position="42"/>
    </location>
</feature>
<organism evidence="2">
    <name type="scientific">Arundo donax</name>
    <name type="common">Giant reed</name>
    <name type="synonym">Donax arundinaceus</name>
    <dbReference type="NCBI Taxonomy" id="35708"/>
    <lineage>
        <taxon>Eukaryota</taxon>
        <taxon>Viridiplantae</taxon>
        <taxon>Streptophyta</taxon>
        <taxon>Embryophyta</taxon>
        <taxon>Tracheophyta</taxon>
        <taxon>Spermatophyta</taxon>
        <taxon>Magnoliopsida</taxon>
        <taxon>Liliopsida</taxon>
        <taxon>Poales</taxon>
        <taxon>Poaceae</taxon>
        <taxon>PACMAD clade</taxon>
        <taxon>Arundinoideae</taxon>
        <taxon>Arundineae</taxon>
        <taxon>Arundo</taxon>
    </lineage>
</organism>
<feature type="compositionally biased region" description="Low complexity" evidence="1">
    <location>
        <begin position="10"/>
        <end position="21"/>
    </location>
</feature>
<accession>A0A0A8YYB8</accession>